<gene>
    <name evidence="1" type="ORF">DES31_0472</name>
</gene>
<organism evidence="1 2">
    <name type="scientific">Otariodibacter oris</name>
    <dbReference type="NCBI Taxonomy" id="1032623"/>
    <lineage>
        <taxon>Bacteria</taxon>
        <taxon>Pseudomonadati</taxon>
        <taxon>Pseudomonadota</taxon>
        <taxon>Gammaproteobacteria</taxon>
        <taxon>Pasteurellales</taxon>
        <taxon>Pasteurellaceae</taxon>
        <taxon>Otariodibacter</taxon>
    </lineage>
</organism>
<evidence type="ECO:0000313" key="1">
    <source>
        <dbReference type="EMBL" id="RKR77147.1"/>
    </source>
</evidence>
<proteinExistence type="predicted"/>
<evidence type="ECO:0000313" key="2">
    <source>
        <dbReference type="Proteomes" id="UP000280099"/>
    </source>
</evidence>
<dbReference type="EMBL" id="RBJC01000004">
    <property type="protein sequence ID" value="RKR77147.1"/>
    <property type="molecule type" value="Genomic_DNA"/>
</dbReference>
<accession>A0A420XIG6</accession>
<dbReference type="RefSeq" id="WP_121121598.1">
    <property type="nucleotide sequence ID" value="NZ_CP016604.1"/>
</dbReference>
<sequence>MKKVIKEYLDSIGVKVKTKRKGFSLVKRIGQGAAERPDGDLSFEIVEGTKGIEIRVKENKKYCEIPFDAMLEIADMVGAFDFDEGEKK</sequence>
<protein>
    <submittedName>
        <fullName evidence="1">Uncharacterized protein</fullName>
    </submittedName>
</protein>
<reference evidence="1 2" key="1">
    <citation type="submission" date="2018-10" db="EMBL/GenBank/DDBJ databases">
        <title>Genomic Encyclopedia of Type Strains, Phase IV (KMG-IV): sequencing the most valuable type-strain genomes for metagenomic binning, comparative biology and taxonomic classification.</title>
        <authorList>
            <person name="Goeker M."/>
        </authorList>
    </citation>
    <scope>NUCLEOTIDE SEQUENCE [LARGE SCALE GENOMIC DNA]</scope>
    <source>
        <strain evidence="1 2">DSM 23800</strain>
    </source>
</reference>
<dbReference type="Proteomes" id="UP000280099">
    <property type="component" value="Unassembled WGS sequence"/>
</dbReference>
<dbReference type="AlphaFoldDB" id="A0A420XIG6"/>
<comment type="caution">
    <text evidence="1">The sequence shown here is derived from an EMBL/GenBank/DDBJ whole genome shotgun (WGS) entry which is preliminary data.</text>
</comment>
<keyword evidence="2" id="KW-1185">Reference proteome</keyword>
<name>A0A420XIG6_9PAST</name>